<dbReference type="AlphaFoldDB" id="A0A1W7A017"/>
<evidence type="ECO:0000256" key="1">
    <source>
        <dbReference type="ARBA" id="ARBA00022505"/>
    </source>
</evidence>
<dbReference type="SMART" id="SM01008">
    <property type="entry name" value="Ald_Xan_dh_C"/>
    <property type="match status" value="1"/>
</dbReference>
<gene>
    <name evidence="4" type="ORF">CAK95_14245</name>
</gene>
<dbReference type="InterPro" id="IPR000674">
    <property type="entry name" value="Ald_Oxase/Xan_DH_a/b"/>
</dbReference>
<evidence type="ECO:0000313" key="4">
    <source>
        <dbReference type="EMBL" id="ARQ02962.1"/>
    </source>
</evidence>
<dbReference type="OrthoDB" id="9763985at2"/>
<dbReference type="Gene3D" id="3.30.365.10">
    <property type="entry name" value="Aldehyde oxidase/xanthine dehydrogenase, molybdopterin binding domain"/>
    <property type="match status" value="4"/>
</dbReference>
<dbReference type="Pfam" id="PF01315">
    <property type="entry name" value="Ald_Xan_dh_C"/>
    <property type="match status" value="1"/>
</dbReference>
<dbReference type="Pfam" id="PF20256">
    <property type="entry name" value="MoCoBD_2"/>
    <property type="match status" value="1"/>
</dbReference>
<sequence length="759" mass="81442">MNNETIVGQPVPRAEDPRLITGTGIFVDDIVRPGMLHAVVLRSSIAHGHILSIDTSAALEIEGVRAVITAADIGDDIPLIPLRLAPLPEFKNYLQPVIAKDKVRYVGEPIAVVVADTRAIAEDALDNINVDIEPLPVAPDRHAAVSGALLFEDSGTNRAVRYDVAFGDADAAFAAAEYTRRESFKCHRLAGLPMETRGLLAEWDENRLTVFGACKVLFFNRRILAPMLKVSESDIDMIEVDVGGGFGVRGEFYPEDFLIPFAARHVGQPVKWVEDRREHLMATNHSREVDCDIEIACKRDGTILGLRGSIYADMGAYIRTNGGVVPAKAAQFLPGPYRIPGIALTVEAVMTNKTPIGTYRAPGRFEGNFFRERLFDMVATDLKIDLMEFRLKNLITEAELPYATGKLVPYEPDTEFDTGDYPATFQQALDEIGWRENKTLQGKFIGGRYHGLAAVPFVESGGSGKENARVVVGEGGTIAVYVGSSILGQGLETTLTQVAADVLKIPFDDIKILHGSTTYLHEGFGTFASRSMVVGGSAVKAACENLVAAIQTVAKERLGFPNEQIEVAHGKVRAGNKEARLSDFAGVEADGTFATTIRTYSNGAHACHVAVDPETGKVDILDYVAIEDVGRIINPNIVHGQAIGALVQGLGGAFMEQVAYDQDGQILSVTLADYLVPTASDFQNIRAIATEKYRSKTNPLGAKGAGEGGMVAVAAAAANAVAAALAPLGVEVRELPLSPANIAKLIDAHRTVEDIAQTS</sequence>
<dbReference type="RefSeq" id="WP_086091418.1">
    <property type="nucleotide sequence ID" value="NZ_CP021112.1"/>
</dbReference>
<feature type="domain" description="Aldehyde oxidase/xanthine dehydrogenase a/b hammerhead" evidence="3">
    <location>
        <begin position="21"/>
        <end position="136"/>
    </location>
</feature>
<keyword evidence="5" id="KW-1185">Reference proteome</keyword>
<dbReference type="KEGG" id="psin:CAK95_14245"/>
<dbReference type="InterPro" id="IPR037165">
    <property type="entry name" value="AldOxase/xan_DH_Mopterin-bd_sf"/>
</dbReference>
<reference evidence="4 5" key="1">
    <citation type="submission" date="2017-05" db="EMBL/GenBank/DDBJ databases">
        <title>Full genome sequence of Pseudorhodoplanes sinuspersici.</title>
        <authorList>
            <person name="Dastgheib S.M.M."/>
            <person name="Shavandi M."/>
            <person name="Tirandaz H."/>
        </authorList>
    </citation>
    <scope>NUCLEOTIDE SEQUENCE [LARGE SCALE GENOMIC DNA]</scope>
    <source>
        <strain evidence="4 5">RIPI110</strain>
    </source>
</reference>
<dbReference type="InterPro" id="IPR036856">
    <property type="entry name" value="Ald_Oxase/Xan_DH_a/b_sf"/>
</dbReference>
<dbReference type="PANTHER" id="PTHR11908:SF132">
    <property type="entry name" value="ALDEHYDE OXIDASE 1-RELATED"/>
    <property type="match status" value="1"/>
</dbReference>
<accession>A0A1W7A017</accession>
<dbReference type="PANTHER" id="PTHR11908">
    <property type="entry name" value="XANTHINE DEHYDROGENASE"/>
    <property type="match status" value="1"/>
</dbReference>
<dbReference type="Pfam" id="PF02738">
    <property type="entry name" value="MoCoBD_1"/>
    <property type="match status" value="1"/>
</dbReference>
<keyword evidence="1" id="KW-0500">Molybdenum</keyword>
<proteinExistence type="predicted"/>
<organism evidence="4 5">
    <name type="scientific">Pseudorhodoplanes sinuspersici</name>
    <dbReference type="NCBI Taxonomy" id="1235591"/>
    <lineage>
        <taxon>Bacteria</taxon>
        <taxon>Pseudomonadati</taxon>
        <taxon>Pseudomonadota</taxon>
        <taxon>Alphaproteobacteria</taxon>
        <taxon>Hyphomicrobiales</taxon>
        <taxon>Pseudorhodoplanes</taxon>
    </lineage>
</organism>
<dbReference type="SUPFAM" id="SSF56003">
    <property type="entry name" value="Molybdenum cofactor-binding domain"/>
    <property type="match status" value="1"/>
</dbReference>
<evidence type="ECO:0000259" key="3">
    <source>
        <dbReference type="SMART" id="SM01008"/>
    </source>
</evidence>
<evidence type="ECO:0000256" key="2">
    <source>
        <dbReference type="ARBA" id="ARBA00023002"/>
    </source>
</evidence>
<dbReference type="InterPro" id="IPR016208">
    <property type="entry name" value="Ald_Oxase/xanthine_DH-like"/>
</dbReference>
<dbReference type="EMBL" id="CP021112">
    <property type="protein sequence ID" value="ARQ02962.1"/>
    <property type="molecule type" value="Genomic_DNA"/>
</dbReference>
<dbReference type="GO" id="GO:0005506">
    <property type="term" value="F:iron ion binding"/>
    <property type="evidence" value="ECO:0007669"/>
    <property type="project" value="InterPro"/>
</dbReference>
<dbReference type="Gene3D" id="3.90.1170.50">
    <property type="entry name" value="Aldehyde oxidase/xanthine dehydrogenase, a/b hammerhead"/>
    <property type="match status" value="1"/>
</dbReference>
<keyword evidence="2" id="KW-0560">Oxidoreductase</keyword>
<dbReference type="Proteomes" id="UP000194137">
    <property type="component" value="Chromosome"/>
</dbReference>
<dbReference type="STRING" id="1235591.CAK95_14245"/>
<dbReference type="SUPFAM" id="SSF54665">
    <property type="entry name" value="CO dehydrogenase molybdoprotein N-domain-like"/>
    <property type="match status" value="1"/>
</dbReference>
<dbReference type="GO" id="GO:0016491">
    <property type="term" value="F:oxidoreductase activity"/>
    <property type="evidence" value="ECO:0007669"/>
    <property type="project" value="UniProtKB-KW"/>
</dbReference>
<protein>
    <submittedName>
        <fullName evidence="4">Carbon monoxide dehydrogenase</fullName>
    </submittedName>
</protein>
<dbReference type="InterPro" id="IPR046867">
    <property type="entry name" value="AldOxase/xan_DH_MoCoBD2"/>
</dbReference>
<name>A0A1W7A017_9HYPH</name>
<dbReference type="InterPro" id="IPR008274">
    <property type="entry name" value="AldOxase/xan_DH_MoCoBD1"/>
</dbReference>
<evidence type="ECO:0000313" key="5">
    <source>
        <dbReference type="Proteomes" id="UP000194137"/>
    </source>
</evidence>